<dbReference type="InParanoid" id="A0A098DVP0"/>
<reference evidence="2 3" key="1">
    <citation type="journal article" date="2007" name="Science">
        <title>The Fusarium graminearum genome reveals a link between localized polymorphism and pathogen specialization.</title>
        <authorList>
            <person name="Cuomo C.A."/>
            <person name="Gueldener U."/>
            <person name="Xu J.-R."/>
            <person name="Trail F."/>
            <person name="Turgeon B.G."/>
            <person name="Di Pietro A."/>
            <person name="Walton J.D."/>
            <person name="Ma L.-J."/>
            <person name="Baker S.E."/>
            <person name="Rep M."/>
            <person name="Adam G."/>
            <person name="Antoniw J."/>
            <person name="Baldwin T."/>
            <person name="Calvo S.E."/>
            <person name="Chang Y.-L."/>
            <person name="DeCaprio D."/>
            <person name="Gale L.R."/>
            <person name="Gnerre S."/>
            <person name="Goswami R.S."/>
            <person name="Hammond-Kosack K."/>
            <person name="Harris L.J."/>
            <person name="Hilburn K."/>
            <person name="Kennell J.C."/>
            <person name="Kroken S."/>
            <person name="Magnuson J.K."/>
            <person name="Mannhaupt G."/>
            <person name="Mauceli E.W."/>
            <person name="Mewes H.-W."/>
            <person name="Mitterbauer R."/>
            <person name="Muehlbauer G."/>
            <person name="Muensterkoetter M."/>
            <person name="Nelson D."/>
            <person name="O'Donnell K."/>
            <person name="Ouellet T."/>
            <person name="Qi W."/>
            <person name="Quesneville H."/>
            <person name="Roncero M.I.G."/>
            <person name="Seong K.-Y."/>
            <person name="Tetko I.V."/>
            <person name="Urban M."/>
            <person name="Waalwijk C."/>
            <person name="Ward T.J."/>
            <person name="Yao J."/>
            <person name="Birren B.W."/>
            <person name="Kistler H.C."/>
        </authorList>
    </citation>
    <scope>NUCLEOTIDE SEQUENCE [LARGE SCALE GENOMIC DNA]</scope>
    <source>
        <strain evidence="3">ATCC MYA-4620 / CBS 123657 / FGSC 9075 / NRRL 31084 / PH-1</strain>
        <strain evidence="2">PH-1 / ATCC MYA-4620 / FGSC 9075 / NRRL 31084</strain>
    </source>
</reference>
<accession>A0A098DVP0</accession>
<dbReference type="EnsemblFungi" id="CEF84903">
    <property type="protein sequence ID" value="CEF84903"/>
    <property type="gene ID" value="FGRRES_15373"/>
</dbReference>
<dbReference type="VEuPathDB" id="FungiDB:FGRAMPH1_01G22741"/>
<keyword evidence="3" id="KW-1185">Reference proteome</keyword>
<proteinExistence type="predicted"/>
<dbReference type="EMBL" id="HG970335">
    <property type="protein sequence ID" value="CEF84903.1"/>
    <property type="molecule type" value="Genomic_DNA"/>
</dbReference>
<evidence type="ECO:0000313" key="3">
    <source>
        <dbReference type="Proteomes" id="UP000070720"/>
    </source>
</evidence>
<name>A0A098DVP0_GIBZE</name>
<organism evidence="1 3">
    <name type="scientific">Gibberella zeae (strain ATCC MYA-4620 / CBS 123657 / FGSC 9075 / NRRL 31084 / PH-1)</name>
    <name type="common">Wheat head blight fungus</name>
    <name type="synonym">Fusarium graminearum</name>
    <dbReference type="NCBI Taxonomy" id="229533"/>
    <lineage>
        <taxon>Eukaryota</taxon>
        <taxon>Fungi</taxon>
        <taxon>Dikarya</taxon>
        <taxon>Ascomycota</taxon>
        <taxon>Pezizomycotina</taxon>
        <taxon>Sordariomycetes</taxon>
        <taxon>Hypocreomycetidae</taxon>
        <taxon>Hypocreales</taxon>
        <taxon>Nectriaceae</taxon>
        <taxon>Fusarium</taxon>
    </lineage>
</organism>
<gene>
    <name evidence="1" type="ORF">FGRAMPH1_01T22741</name>
</gene>
<reference evidence="2 3" key="2">
    <citation type="journal article" date="2010" name="Nature">
        <title>Comparative genomics reveals mobile pathogenicity chromosomes in Fusarium.</title>
        <authorList>
            <person name="Ma L.J."/>
            <person name="van der Does H.C."/>
            <person name="Borkovich K.A."/>
            <person name="Coleman J.J."/>
            <person name="Daboussi M.J."/>
            <person name="Di Pietro A."/>
            <person name="Dufresne M."/>
            <person name="Freitag M."/>
            <person name="Grabherr M."/>
            <person name="Henrissat B."/>
            <person name="Houterman P.M."/>
            <person name="Kang S."/>
            <person name="Shim W.B."/>
            <person name="Woloshuk C."/>
            <person name="Xie X."/>
            <person name="Xu J.R."/>
            <person name="Antoniw J."/>
            <person name="Baker S.E."/>
            <person name="Bluhm B.H."/>
            <person name="Breakspear A."/>
            <person name="Brown D.W."/>
            <person name="Butchko R.A."/>
            <person name="Chapman S."/>
            <person name="Coulson R."/>
            <person name="Coutinho P.M."/>
            <person name="Danchin E.G."/>
            <person name="Diener A."/>
            <person name="Gale L.R."/>
            <person name="Gardiner D.M."/>
            <person name="Goff S."/>
            <person name="Hammond-Kosack K.E."/>
            <person name="Hilburn K."/>
            <person name="Hua-Van A."/>
            <person name="Jonkers W."/>
            <person name="Kazan K."/>
            <person name="Kodira C.D."/>
            <person name="Koehrsen M."/>
            <person name="Kumar L."/>
            <person name="Lee Y.H."/>
            <person name="Li L."/>
            <person name="Manners J.M."/>
            <person name="Miranda-Saavedra D."/>
            <person name="Mukherjee M."/>
            <person name="Park G."/>
            <person name="Park J."/>
            <person name="Park S.Y."/>
            <person name="Proctor R.H."/>
            <person name="Regev A."/>
            <person name="Ruiz-Roldan M.C."/>
            <person name="Sain D."/>
            <person name="Sakthikumar S."/>
            <person name="Sykes S."/>
            <person name="Schwartz D.C."/>
            <person name="Turgeon B.G."/>
            <person name="Wapinski I."/>
            <person name="Yoder O."/>
            <person name="Young S."/>
            <person name="Zeng Q."/>
            <person name="Zhou S."/>
            <person name="Galagan J."/>
            <person name="Cuomo C.A."/>
            <person name="Kistler H.C."/>
            <person name="Rep M."/>
        </authorList>
    </citation>
    <scope>GENOME REANNOTATION</scope>
    <source>
        <strain evidence="3">ATCC MYA-4620 / CBS 123657 / FGSC 9075 / NRRL 31084 / PH-1</strain>
        <strain evidence="2">PH-1 / ATCC MYA-4620 / FGSC 9075 / NRRL 31084</strain>
    </source>
</reference>
<dbReference type="Proteomes" id="UP000070720">
    <property type="component" value="Chromosome 4"/>
</dbReference>
<sequence>MAFGEDIKEAPEATQAVLQANSAQAQGYSGRGTYGGVMKASKKNQRILPKWPTEGGWTVVVSNNPEDLAAAVEKMKRETG</sequence>
<protein>
    <submittedName>
        <fullName evidence="1">Chromosome 4, complete genome</fullName>
    </submittedName>
</protein>
<dbReference type="AlphaFoldDB" id="A0A098DVP0"/>
<reference evidence="1 3" key="3">
    <citation type="journal article" date="2015" name="BMC Genomics">
        <title>The completed genome sequence of the pathogenic ascomycete fungus Fusarium graminearum.</title>
        <authorList>
            <person name="King R."/>
            <person name="Urban M."/>
            <person name="Hammond-Kosack M.C."/>
            <person name="Hassani-Pak K."/>
            <person name="Hammond-Kosack K.E."/>
        </authorList>
    </citation>
    <scope>NUCLEOTIDE SEQUENCE [LARGE SCALE GENOMIC DNA]</scope>
    <source>
        <strain evidence="3">ATCC MYA-4620 / CBS 123657 / FGSC 9075 / NRRL 31084 / PH-1</strain>
        <strain evidence="1">PH-1</strain>
    </source>
</reference>
<accession>A0A0E0SEP0</accession>
<evidence type="ECO:0000313" key="1">
    <source>
        <dbReference type="EMBL" id="CEF84903.1"/>
    </source>
</evidence>
<reference evidence="2" key="4">
    <citation type="submission" date="2017-01" db="UniProtKB">
        <authorList>
            <consortium name="EnsemblFungi"/>
        </authorList>
    </citation>
    <scope>IDENTIFICATION</scope>
    <source>
        <strain evidence="2">PH-1 / ATCC MYA-4620 / FGSC 9075 / NRRL 31084</strain>
    </source>
</reference>
<evidence type="ECO:0000313" key="2">
    <source>
        <dbReference type="EnsemblFungi" id="CEF84903"/>
    </source>
</evidence>